<organism evidence="1 2">
    <name type="scientific">Actinokineospora diospyrosa</name>
    <dbReference type="NCBI Taxonomy" id="103728"/>
    <lineage>
        <taxon>Bacteria</taxon>
        <taxon>Bacillati</taxon>
        <taxon>Actinomycetota</taxon>
        <taxon>Actinomycetes</taxon>
        <taxon>Pseudonocardiales</taxon>
        <taxon>Pseudonocardiaceae</taxon>
        <taxon>Actinokineospora</taxon>
    </lineage>
</organism>
<evidence type="ECO:0008006" key="3">
    <source>
        <dbReference type="Google" id="ProtNLM"/>
    </source>
</evidence>
<evidence type="ECO:0000313" key="2">
    <source>
        <dbReference type="Proteomes" id="UP001205185"/>
    </source>
</evidence>
<accession>A0ABT1I8N6</accession>
<gene>
    <name evidence="1" type="ORF">LV75_001481</name>
</gene>
<comment type="caution">
    <text evidence="1">The sequence shown here is derived from an EMBL/GenBank/DDBJ whole genome shotgun (WGS) entry which is preliminary data.</text>
</comment>
<evidence type="ECO:0000313" key="1">
    <source>
        <dbReference type="EMBL" id="MCP2268993.1"/>
    </source>
</evidence>
<keyword evidence="2" id="KW-1185">Reference proteome</keyword>
<dbReference type="EMBL" id="JAMTCO010000004">
    <property type="protein sequence ID" value="MCP2268993.1"/>
    <property type="molecule type" value="Genomic_DNA"/>
</dbReference>
<dbReference type="RefSeq" id="WP_253886017.1">
    <property type="nucleotide sequence ID" value="NZ_BAAAVB010000016.1"/>
</dbReference>
<reference evidence="1 2" key="1">
    <citation type="submission" date="2022-06" db="EMBL/GenBank/DDBJ databases">
        <title>Genomic Encyclopedia of Archaeal and Bacterial Type Strains, Phase II (KMG-II): from individual species to whole genera.</title>
        <authorList>
            <person name="Goeker M."/>
        </authorList>
    </citation>
    <scope>NUCLEOTIDE SEQUENCE [LARGE SCALE GENOMIC DNA]</scope>
    <source>
        <strain evidence="1 2">DSM 44255</strain>
    </source>
</reference>
<name>A0ABT1I8N6_9PSEU</name>
<dbReference type="Proteomes" id="UP001205185">
    <property type="component" value="Unassembled WGS sequence"/>
</dbReference>
<protein>
    <recommendedName>
        <fullName evidence="3">CHAT domain-containing protein</fullName>
    </recommendedName>
</protein>
<sequence length="423" mass="47048">MTSSLVTSVTIDHSDRLRSVPDDRYNRERGIHLRFIQVGNRFLVQAWGSAFPEDGGGGYQGTLSLSVDVVRDGIEDLRAVWQRELIDHVDPGVRPTRRPFVDEWDLSAPAEHERADRAALALARAGYTLFCLLFANGDAGLKEIADHLTRALRGGEHVITVESDDVFVPWCMLYVPLSDQDSVWASGYRWRPEGFWGYQHLVEHNFSRWPGFDSRIALPGALARVGLNVDHRVDEEYPPTPYVAPVVDFFTENAVTTVRTSKVALAEAMRDPAFADHIVYFGCHGRVGGTDERAYLVLADDEKIYGTEVLAWLSGMALPSSPVVFVGACQGGQLASVFYPAFGHHLLHHGARCLVGPQIDLPRAFARVYALRLFAAFLVPHTRLGDAVRGLTREFLDRYRNPLGLIFSLYRGIDVHLAPGEGV</sequence>
<proteinExistence type="predicted"/>